<accession>A0A0E9WSH8</accession>
<protein>
    <submittedName>
        <fullName evidence="1">Uncharacterized protein</fullName>
    </submittedName>
</protein>
<reference evidence="1" key="1">
    <citation type="submission" date="2014-11" db="EMBL/GenBank/DDBJ databases">
        <authorList>
            <person name="Amaro Gonzalez C."/>
        </authorList>
    </citation>
    <scope>NUCLEOTIDE SEQUENCE</scope>
</reference>
<dbReference type="EMBL" id="GBXM01016159">
    <property type="protein sequence ID" value="JAH92418.1"/>
    <property type="molecule type" value="Transcribed_RNA"/>
</dbReference>
<sequence length="54" mass="6142">MLYCGDYGTEKLLESFRFEGRAAFTGWYNCSSLKQIQLGGMGQKPFEGLSFFCQ</sequence>
<dbReference type="AlphaFoldDB" id="A0A0E9WSH8"/>
<name>A0A0E9WSH8_ANGAN</name>
<organism evidence="1">
    <name type="scientific">Anguilla anguilla</name>
    <name type="common">European freshwater eel</name>
    <name type="synonym">Muraena anguilla</name>
    <dbReference type="NCBI Taxonomy" id="7936"/>
    <lineage>
        <taxon>Eukaryota</taxon>
        <taxon>Metazoa</taxon>
        <taxon>Chordata</taxon>
        <taxon>Craniata</taxon>
        <taxon>Vertebrata</taxon>
        <taxon>Euteleostomi</taxon>
        <taxon>Actinopterygii</taxon>
        <taxon>Neopterygii</taxon>
        <taxon>Teleostei</taxon>
        <taxon>Anguilliformes</taxon>
        <taxon>Anguillidae</taxon>
        <taxon>Anguilla</taxon>
    </lineage>
</organism>
<reference evidence="1" key="2">
    <citation type="journal article" date="2015" name="Fish Shellfish Immunol.">
        <title>Early steps in the European eel (Anguilla anguilla)-Vibrio vulnificus interaction in the gills: Role of the RtxA13 toxin.</title>
        <authorList>
            <person name="Callol A."/>
            <person name="Pajuelo D."/>
            <person name="Ebbesson L."/>
            <person name="Teles M."/>
            <person name="MacKenzie S."/>
            <person name="Amaro C."/>
        </authorList>
    </citation>
    <scope>NUCLEOTIDE SEQUENCE</scope>
</reference>
<proteinExistence type="predicted"/>
<evidence type="ECO:0000313" key="1">
    <source>
        <dbReference type="EMBL" id="JAH92418.1"/>
    </source>
</evidence>